<dbReference type="Proteomes" id="UP000700706">
    <property type="component" value="Unassembled WGS sequence"/>
</dbReference>
<feature type="domain" description="Activator of Hsp90 ATPase homologue 1/2-like C-terminal" evidence="2">
    <location>
        <begin position="23"/>
        <end position="150"/>
    </location>
</feature>
<evidence type="ECO:0000313" key="4">
    <source>
        <dbReference type="Proteomes" id="UP000700706"/>
    </source>
</evidence>
<comment type="similarity">
    <text evidence="1">Belongs to the AHA1 family.</text>
</comment>
<evidence type="ECO:0000259" key="2">
    <source>
        <dbReference type="Pfam" id="PF08327"/>
    </source>
</evidence>
<accession>A0A952FW07</accession>
<dbReference type="AlphaFoldDB" id="A0A952FW07"/>
<reference evidence="3" key="1">
    <citation type="submission" date="2020-06" db="EMBL/GenBank/DDBJ databases">
        <title>Stable isotope informed genome-resolved metagenomics uncovers potential trophic interactions in rhizosphere soil.</title>
        <authorList>
            <person name="Starr E.P."/>
            <person name="Shi S."/>
            <person name="Blazewicz S.J."/>
            <person name="Koch B.J."/>
            <person name="Probst A.J."/>
            <person name="Hungate B.A."/>
            <person name="Pett-Ridge J."/>
            <person name="Firestone M.K."/>
            <person name="Banfield J.F."/>
        </authorList>
    </citation>
    <scope>NUCLEOTIDE SEQUENCE</scope>
    <source>
        <strain evidence="3">YM_69_17</strain>
    </source>
</reference>
<proteinExistence type="inferred from homology"/>
<dbReference type="Gene3D" id="3.30.530.20">
    <property type="match status" value="1"/>
</dbReference>
<dbReference type="SUPFAM" id="SSF55961">
    <property type="entry name" value="Bet v1-like"/>
    <property type="match status" value="1"/>
</dbReference>
<dbReference type="EMBL" id="JAEKLZ010000508">
    <property type="protein sequence ID" value="MBW8729256.1"/>
    <property type="molecule type" value="Genomic_DNA"/>
</dbReference>
<organism evidence="3 4">
    <name type="scientific">Inquilinus limosus</name>
    <dbReference type="NCBI Taxonomy" id="171674"/>
    <lineage>
        <taxon>Bacteria</taxon>
        <taxon>Pseudomonadati</taxon>
        <taxon>Pseudomonadota</taxon>
        <taxon>Alphaproteobacteria</taxon>
        <taxon>Rhodospirillales</taxon>
        <taxon>Rhodospirillaceae</taxon>
        <taxon>Inquilinus</taxon>
    </lineage>
</organism>
<protein>
    <submittedName>
        <fullName evidence="3">SRPBCC domain-containing protein</fullName>
    </submittedName>
</protein>
<comment type="caution">
    <text evidence="3">The sequence shown here is derived from an EMBL/GenBank/DDBJ whole genome shotgun (WGS) entry which is preliminary data.</text>
</comment>
<dbReference type="InterPro" id="IPR023393">
    <property type="entry name" value="START-like_dom_sf"/>
</dbReference>
<evidence type="ECO:0000256" key="1">
    <source>
        <dbReference type="ARBA" id="ARBA00006817"/>
    </source>
</evidence>
<dbReference type="InterPro" id="IPR013538">
    <property type="entry name" value="ASHA1/2-like_C"/>
</dbReference>
<evidence type="ECO:0000313" key="3">
    <source>
        <dbReference type="EMBL" id="MBW8729256.1"/>
    </source>
</evidence>
<sequence length="153" mass="17008">MIAASDSATLEAGPELVITRIFDAPRSLVFKAWTQPEHLVRWLGPTDFSASAVRIDLRPGGAWSAVITSAEGKSFGMAGIYREIAPPDRLAFTFAWDEDKAERMLIALTFRERDGRTEMTFRQTGFRSVESRDSHRGGWNECFDKLPGALAQA</sequence>
<name>A0A952FW07_9PROT</name>
<gene>
    <name evidence="3" type="ORF">JF625_29410</name>
</gene>
<dbReference type="Pfam" id="PF08327">
    <property type="entry name" value="AHSA1"/>
    <property type="match status" value="1"/>
</dbReference>